<evidence type="ECO:0000313" key="1">
    <source>
        <dbReference type="EMBL" id="EME40793.1"/>
    </source>
</evidence>
<reference evidence="2" key="1">
    <citation type="journal article" date="2012" name="PLoS Genet.">
        <title>The genomes of the fungal plant pathogens Cladosporium fulvum and Dothistroma septosporum reveal adaptation to different hosts and lifestyles but also signatures of common ancestry.</title>
        <authorList>
            <person name="de Wit P.J.G.M."/>
            <person name="van der Burgt A."/>
            <person name="Oekmen B."/>
            <person name="Stergiopoulos I."/>
            <person name="Abd-Elsalam K.A."/>
            <person name="Aerts A.L."/>
            <person name="Bahkali A.H."/>
            <person name="Beenen H.G."/>
            <person name="Chettri P."/>
            <person name="Cox M.P."/>
            <person name="Datema E."/>
            <person name="de Vries R.P."/>
            <person name="Dhillon B."/>
            <person name="Ganley A.R."/>
            <person name="Griffiths S.A."/>
            <person name="Guo Y."/>
            <person name="Hamelin R.C."/>
            <person name="Henrissat B."/>
            <person name="Kabir M.S."/>
            <person name="Jashni M.K."/>
            <person name="Kema G."/>
            <person name="Klaubauf S."/>
            <person name="Lapidus A."/>
            <person name="Levasseur A."/>
            <person name="Lindquist E."/>
            <person name="Mehrabi R."/>
            <person name="Ohm R.A."/>
            <person name="Owen T.J."/>
            <person name="Salamov A."/>
            <person name="Schwelm A."/>
            <person name="Schijlen E."/>
            <person name="Sun H."/>
            <person name="van den Burg H.A."/>
            <person name="van Ham R.C.H.J."/>
            <person name="Zhang S."/>
            <person name="Goodwin S.B."/>
            <person name="Grigoriev I.V."/>
            <person name="Collemare J."/>
            <person name="Bradshaw R.E."/>
        </authorList>
    </citation>
    <scope>NUCLEOTIDE SEQUENCE [LARGE SCALE GENOMIC DNA]</scope>
    <source>
        <strain evidence="2">NZE10 / CBS 128990</strain>
    </source>
</reference>
<dbReference type="Proteomes" id="UP000016933">
    <property type="component" value="Unassembled WGS sequence"/>
</dbReference>
<dbReference type="EMBL" id="KB446543">
    <property type="protein sequence ID" value="EME40793.1"/>
    <property type="molecule type" value="Genomic_DNA"/>
</dbReference>
<dbReference type="AlphaFoldDB" id="N1PDW1"/>
<accession>N1PDW1</accession>
<protein>
    <submittedName>
        <fullName evidence="1">Uncharacterized protein</fullName>
    </submittedName>
</protein>
<evidence type="ECO:0000313" key="2">
    <source>
        <dbReference type="Proteomes" id="UP000016933"/>
    </source>
</evidence>
<dbReference type="HOGENOM" id="CLU_3087209_0_0_1"/>
<reference evidence="1 2" key="2">
    <citation type="journal article" date="2012" name="PLoS Pathog.">
        <title>Diverse lifestyles and strategies of plant pathogenesis encoded in the genomes of eighteen Dothideomycetes fungi.</title>
        <authorList>
            <person name="Ohm R.A."/>
            <person name="Feau N."/>
            <person name="Henrissat B."/>
            <person name="Schoch C.L."/>
            <person name="Horwitz B.A."/>
            <person name="Barry K.W."/>
            <person name="Condon B.J."/>
            <person name="Copeland A.C."/>
            <person name="Dhillon B."/>
            <person name="Glaser F."/>
            <person name="Hesse C.N."/>
            <person name="Kosti I."/>
            <person name="LaButti K."/>
            <person name="Lindquist E.A."/>
            <person name="Lucas S."/>
            <person name="Salamov A.A."/>
            <person name="Bradshaw R.E."/>
            <person name="Ciuffetti L."/>
            <person name="Hamelin R.C."/>
            <person name="Kema G.H.J."/>
            <person name="Lawrence C."/>
            <person name="Scott J.A."/>
            <person name="Spatafora J.W."/>
            <person name="Turgeon B.G."/>
            <person name="de Wit P.J.G.M."/>
            <person name="Zhong S."/>
            <person name="Goodwin S.B."/>
            <person name="Grigoriev I.V."/>
        </authorList>
    </citation>
    <scope>NUCLEOTIDE SEQUENCE [LARGE SCALE GENOMIC DNA]</scope>
    <source>
        <strain evidence="2">NZE10 / CBS 128990</strain>
    </source>
</reference>
<gene>
    <name evidence="1" type="ORF">DOTSEDRAFT_74377</name>
</gene>
<keyword evidence="2" id="KW-1185">Reference proteome</keyword>
<organism evidence="1 2">
    <name type="scientific">Dothistroma septosporum (strain NZE10 / CBS 128990)</name>
    <name type="common">Red band needle blight fungus</name>
    <name type="synonym">Mycosphaerella pini</name>
    <dbReference type="NCBI Taxonomy" id="675120"/>
    <lineage>
        <taxon>Eukaryota</taxon>
        <taxon>Fungi</taxon>
        <taxon>Dikarya</taxon>
        <taxon>Ascomycota</taxon>
        <taxon>Pezizomycotina</taxon>
        <taxon>Dothideomycetes</taxon>
        <taxon>Dothideomycetidae</taxon>
        <taxon>Mycosphaerellales</taxon>
        <taxon>Mycosphaerellaceae</taxon>
        <taxon>Dothistroma</taxon>
    </lineage>
</organism>
<sequence>MPYLDDHKTRKQCSLWRETFPLAILALLQDIGICPASRRLLRELSHMIRAEN</sequence>
<name>N1PDW1_DOTSN</name>
<proteinExistence type="predicted"/>